<dbReference type="Proteomes" id="UP001497623">
    <property type="component" value="Unassembled WGS sequence"/>
</dbReference>
<evidence type="ECO:0000256" key="5">
    <source>
        <dbReference type="ARBA" id="ARBA00023043"/>
    </source>
</evidence>
<feature type="non-terminal residue" evidence="10">
    <location>
        <position position="555"/>
    </location>
</feature>
<evidence type="ECO:0000256" key="3">
    <source>
        <dbReference type="ARBA" id="ARBA00022737"/>
    </source>
</evidence>
<reference evidence="10 11" key="1">
    <citation type="submission" date="2024-05" db="EMBL/GenBank/DDBJ databases">
        <authorList>
            <person name="Wallberg A."/>
        </authorList>
    </citation>
    <scope>NUCLEOTIDE SEQUENCE [LARGE SCALE GENOMIC DNA]</scope>
</reference>
<comment type="caution">
    <text evidence="10">The sequence shown here is derived from an EMBL/GenBank/DDBJ whole genome shotgun (WGS) entry which is preliminary data.</text>
</comment>
<dbReference type="PANTHER" id="PTHR24161:SF118">
    <property type="entry name" value="PALMITOYLTRANSFERASE"/>
    <property type="match status" value="1"/>
</dbReference>
<dbReference type="InterPro" id="IPR002110">
    <property type="entry name" value="Ankyrin_rpt"/>
</dbReference>
<sequence>MCVVTASVLNNFADVALSLPPAVVESTLKQNAAIVDVTGYEGRTALQKAAYVGNLPLVHIFLQYGADPNLRSKTGETAVHVACGRGNLKMVVALLKRGGDPTILDGSGRTAVHCAAMCGSLLMVQYLVEVCEVNLEVLEATGVSPLQIALASGHLNLVSYLVKKKKVNRGGCDNVGNNSLHLGVMSGVSGVCWEVMYPGAEHMLNQKNQNGLTPLMLAKATKTISPDLKKWMDKWTSQYNKSNCVESPRWPYLVQLLLPFVIFHIIVSMSVFATPNYEWLQGLPGLFVLLSYMGRQGHRLKHPSCWPNPIYLGAYTAGLVSTLICFFFILHAYYLSKIFTLFFMTVLASHLTLFYVLLTSDPGVVRTEGPLQEVLRGVGEGVMKGYCIECQLAAPPLSHHCKLCKRCHYNTDHHCLFLNSCIARNNHWHFVIFVATNIILMFGFLYASITITITSSCYSEGDLADCLTKQLKNLLSNNIYTFLMIVFNLGSILWGTTLLRGQLKVIGSQQTTLIRIKCGDTLDKPTWKEWIKNVWTFLMKRKVSFGNQSHYFQQV</sequence>
<evidence type="ECO:0000259" key="9">
    <source>
        <dbReference type="Pfam" id="PF01529"/>
    </source>
</evidence>
<dbReference type="SMART" id="SM00248">
    <property type="entry name" value="ANK"/>
    <property type="match status" value="4"/>
</dbReference>
<evidence type="ECO:0000313" key="10">
    <source>
        <dbReference type="EMBL" id="CAL4094580.1"/>
    </source>
</evidence>
<feature type="repeat" description="ANK" evidence="7">
    <location>
        <begin position="74"/>
        <end position="106"/>
    </location>
</feature>
<comment type="similarity">
    <text evidence="8">Belongs to the DHHC palmitoyltransferase family.</text>
</comment>
<feature type="transmembrane region" description="Helical" evidence="8">
    <location>
        <begin position="338"/>
        <end position="358"/>
    </location>
</feature>
<dbReference type="PROSITE" id="PS50088">
    <property type="entry name" value="ANK_REPEAT"/>
    <property type="match status" value="2"/>
</dbReference>
<dbReference type="EC" id="2.3.1.225" evidence="8"/>
<dbReference type="InterPro" id="IPR001594">
    <property type="entry name" value="Palmitoyltrfase_DHHC"/>
</dbReference>
<evidence type="ECO:0000256" key="6">
    <source>
        <dbReference type="ARBA" id="ARBA00023136"/>
    </source>
</evidence>
<keyword evidence="8" id="KW-0012">Acyltransferase</keyword>
<keyword evidence="3" id="KW-0677">Repeat</keyword>
<feature type="repeat" description="ANK" evidence="7">
    <location>
        <begin position="41"/>
        <end position="73"/>
    </location>
</feature>
<organism evidence="10 11">
    <name type="scientific">Meganyctiphanes norvegica</name>
    <name type="common">Northern krill</name>
    <name type="synonym">Thysanopoda norvegica</name>
    <dbReference type="NCBI Taxonomy" id="48144"/>
    <lineage>
        <taxon>Eukaryota</taxon>
        <taxon>Metazoa</taxon>
        <taxon>Ecdysozoa</taxon>
        <taxon>Arthropoda</taxon>
        <taxon>Crustacea</taxon>
        <taxon>Multicrustacea</taxon>
        <taxon>Malacostraca</taxon>
        <taxon>Eumalacostraca</taxon>
        <taxon>Eucarida</taxon>
        <taxon>Euphausiacea</taxon>
        <taxon>Euphausiidae</taxon>
        <taxon>Meganyctiphanes</taxon>
    </lineage>
</organism>
<feature type="transmembrane region" description="Helical" evidence="8">
    <location>
        <begin position="479"/>
        <end position="499"/>
    </location>
</feature>
<dbReference type="PROSITE" id="PS50216">
    <property type="entry name" value="DHHC"/>
    <property type="match status" value="1"/>
</dbReference>
<dbReference type="InterPro" id="IPR036770">
    <property type="entry name" value="Ankyrin_rpt-contain_sf"/>
</dbReference>
<dbReference type="PROSITE" id="PS50297">
    <property type="entry name" value="ANK_REP_REGION"/>
    <property type="match status" value="2"/>
</dbReference>
<protein>
    <recommendedName>
        <fullName evidence="8">Palmitoyltransferase</fullName>
        <ecNumber evidence="8">2.3.1.225</ecNumber>
    </recommendedName>
</protein>
<proteinExistence type="inferred from homology"/>
<keyword evidence="11" id="KW-1185">Reference proteome</keyword>
<evidence type="ECO:0000313" key="11">
    <source>
        <dbReference type="Proteomes" id="UP001497623"/>
    </source>
</evidence>
<dbReference type="GO" id="GO:0019706">
    <property type="term" value="F:protein-cysteine S-palmitoyltransferase activity"/>
    <property type="evidence" value="ECO:0007669"/>
    <property type="project" value="UniProtKB-EC"/>
</dbReference>
<evidence type="ECO:0000256" key="1">
    <source>
        <dbReference type="ARBA" id="ARBA00004141"/>
    </source>
</evidence>
<comment type="subcellular location">
    <subcellularLocation>
        <location evidence="1">Membrane</location>
        <topology evidence="1">Multi-pass membrane protein</topology>
    </subcellularLocation>
</comment>
<feature type="transmembrane region" description="Helical" evidence="8">
    <location>
        <begin position="250"/>
        <end position="273"/>
    </location>
</feature>
<keyword evidence="2 8" id="KW-0812">Transmembrane</keyword>
<evidence type="ECO:0000256" key="8">
    <source>
        <dbReference type="RuleBase" id="RU079119"/>
    </source>
</evidence>
<dbReference type="AlphaFoldDB" id="A0AAV2QTB4"/>
<feature type="transmembrane region" description="Helical" evidence="8">
    <location>
        <begin position="310"/>
        <end position="332"/>
    </location>
</feature>
<gene>
    <name evidence="10" type="ORF">MNOR_LOCUS15178</name>
</gene>
<dbReference type="Pfam" id="PF12796">
    <property type="entry name" value="Ank_2"/>
    <property type="match status" value="1"/>
</dbReference>
<dbReference type="EMBL" id="CAXKWB010009388">
    <property type="protein sequence ID" value="CAL4094580.1"/>
    <property type="molecule type" value="Genomic_DNA"/>
</dbReference>
<dbReference type="Gene3D" id="1.25.40.20">
    <property type="entry name" value="Ankyrin repeat-containing domain"/>
    <property type="match status" value="1"/>
</dbReference>
<comment type="catalytic activity">
    <reaction evidence="8">
        <text>L-cysteinyl-[protein] + hexadecanoyl-CoA = S-hexadecanoyl-L-cysteinyl-[protein] + CoA</text>
        <dbReference type="Rhea" id="RHEA:36683"/>
        <dbReference type="Rhea" id="RHEA-COMP:10131"/>
        <dbReference type="Rhea" id="RHEA-COMP:11032"/>
        <dbReference type="ChEBI" id="CHEBI:29950"/>
        <dbReference type="ChEBI" id="CHEBI:57287"/>
        <dbReference type="ChEBI" id="CHEBI:57379"/>
        <dbReference type="ChEBI" id="CHEBI:74151"/>
        <dbReference type="EC" id="2.3.1.225"/>
    </reaction>
</comment>
<keyword evidence="5 7" id="KW-0040">ANK repeat</keyword>
<keyword evidence="4 8" id="KW-1133">Transmembrane helix</keyword>
<evidence type="ECO:0000256" key="2">
    <source>
        <dbReference type="ARBA" id="ARBA00022692"/>
    </source>
</evidence>
<feature type="transmembrane region" description="Helical" evidence="8">
    <location>
        <begin position="430"/>
        <end position="453"/>
    </location>
</feature>
<keyword evidence="8" id="KW-0808">Transferase</keyword>
<feature type="domain" description="Palmitoyltransferase DHHC" evidence="9">
    <location>
        <begin position="385"/>
        <end position="516"/>
    </location>
</feature>
<evidence type="ECO:0000256" key="7">
    <source>
        <dbReference type="PROSITE-ProRule" id="PRU00023"/>
    </source>
</evidence>
<comment type="domain">
    <text evidence="8">The DHHC domain is required for palmitoyltransferase activity.</text>
</comment>
<dbReference type="Pfam" id="PF01529">
    <property type="entry name" value="DHHC"/>
    <property type="match status" value="1"/>
</dbReference>
<evidence type="ECO:0000256" key="4">
    <source>
        <dbReference type="ARBA" id="ARBA00022989"/>
    </source>
</evidence>
<accession>A0AAV2QTB4</accession>
<name>A0AAV2QTB4_MEGNR</name>
<dbReference type="SUPFAM" id="SSF48403">
    <property type="entry name" value="Ankyrin repeat"/>
    <property type="match status" value="1"/>
</dbReference>
<dbReference type="PANTHER" id="PTHR24161">
    <property type="entry name" value="ANK_REP_REGION DOMAIN-CONTAINING PROTEIN-RELATED"/>
    <property type="match status" value="1"/>
</dbReference>
<keyword evidence="6 8" id="KW-0472">Membrane</keyword>
<dbReference type="GO" id="GO:0016020">
    <property type="term" value="C:membrane"/>
    <property type="evidence" value="ECO:0007669"/>
    <property type="project" value="UniProtKB-SubCell"/>
</dbReference>